<proteinExistence type="predicted"/>
<accession>A0A4R3L559</accession>
<protein>
    <submittedName>
        <fullName evidence="1">Uncharacterized protein</fullName>
    </submittedName>
</protein>
<reference evidence="1 3" key="1">
    <citation type="submission" date="2019-03" db="EMBL/GenBank/DDBJ databases">
        <title>Genomic Encyclopedia of Type Strains, Phase IV (KMG-IV): sequencing the most valuable type-strain genomes for metagenomic binning, comparative biology and taxonomic classification.</title>
        <authorList>
            <person name="Goeker M."/>
        </authorList>
    </citation>
    <scope>NUCLEOTIDE SEQUENCE [LARGE SCALE GENOMIC DNA]</scope>
    <source>
        <strain evidence="1 3">DSM 12034</strain>
    </source>
</reference>
<gene>
    <name evidence="1" type="ORF">EDC36_12017</name>
    <name evidence="2" type="ORF">Tigna_02368</name>
</gene>
<dbReference type="OrthoDB" id="9986173at2"/>
<dbReference type="EMBL" id="SMAH01000020">
    <property type="protein sequence ID" value="TCS94095.1"/>
    <property type="molecule type" value="Genomic_DNA"/>
</dbReference>
<evidence type="ECO:0000313" key="4">
    <source>
        <dbReference type="Proteomes" id="UP000315577"/>
    </source>
</evidence>
<comment type="caution">
    <text evidence="1">The sequence shown here is derived from an EMBL/GenBank/DDBJ whole genome shotgun (WGS) entry which is preliminary data.</text>
</comment>
<keyword evidence="4" id="KW-1185">Reference proteome</keyword>
<evidence type="ECO:0000313" key="3">
    <source>
        <dbReference type="Proteomes" id="UP000295536"/>
    </source>
</evidence>
<dbReference type="Proteomes" id="UP000295536">
    <property type="component" value="Unassembled WGS sequence"/>
</dbReference>
<dbReference type="EMBL" id="VJNC01000020">
    <property type="protein sequence ID" value="TSE18921.1"/>
    <property type="molecule type" value="Genomic_DNA"/>
</dbReference>
<organism evidence="1 3">
    <name type="scientific">Tepidimonas ignava</name>
    <dbReference type="NCBI Taxonomy" id="114249"/>
    <lineage>
        <taxon>Bacteria</taxon>
        <taxon>Pseudomonadati</taxon>
        <taxon>Pseudomonadota</taxon>
        <taxon>Betaproteobacteria</taxon>
        <taxon>Burkholderiales</taxon>
        <taxon>Tepidimonas</taxon>
    </lineage>
</organism>
<dbReference type="AlphaFoldDB" id="A0A4R3L559"/>
<evidence type="ECO:0000313" key="1">
    <source>
        <dbReference type="EMBL" id="TCS94095.1"/>
    </source>
</evidence>
<sequence>MSCQACHRARTSPHKGGAYRIGCPYCMARLIASARPVKRLQEGHIAACQRQLGDEWTRLWPRVQQLLRDNRLVEEADV</sequence>
<dbReference type="Proteomes" id="UP000315577">
    <property type="component" value="Unassembled WGS sequence"/>
</dbReference>
<reference evidence="2 4" key="2">
    <citation type="submission" date="2019-07" db="EMBL/GenBank/DDBJ databases">
        <title>Tepidimonas ignava SPS-1037 draft genome.</title>
        <authorList>
            <person name="Da Costa M.S."/>
            <person name="Froufe H.J.C."/>
            <person name="Egas C."/>
            <person name="Albuquerque L."/>
        </authorList>
    </citation>
    <scope>NUCLEOTIDE SEQUENCE [LARGE SCALE GENOMIC DNA]</scope>
    <source>
        <strain evidence="2 4">SPS-1037</strain>
    </source>
</reference>
<dbReference type="RefSeq" id="WP_132963571.1">
    <property type="nucleotide sequence ID" value="NZ_SMAH01000020.1"/>
</dbReference>
<evidence type="ECO:0000313" key="2">
    <source>
        <dbReference type="EMBL" id="TSE18921.1"/>
    </source>
</evidence>
<name>A0A4R3L559_9BURK</name>